<reference evidence="1" key="1">
    <citation type="submission" date="2022-11" db="EMBL/GenBank/DDBJ databases">
        <title>Genome Sequence of Boeremia exigua.</title>
        <authorList>
            <person name="Buettner E."/>
        </authorList>
    </citation>
    <scope>NUCLEOTIDE SEQUENCE</scope>
    <source>
        <strain evidence="1">CU02</strain>
    </source>
</reference>
<accession>A0ACC2IMU8</accession>
<dbReference type="EMBL" id="JAPHNI010000091">
    <property type="protein sequence ID" value="KAJ8116512.1"/>
    <property type="molecule type" value="Genomic_DNA"/>
</dbReference>
<dbReference type="Proteomes" id="UP001153331">
    <property type="component" value="Unassembled WGS sequence"/>
</dbReference>
<evidence type="ECO:0000313" key="1">
    <source>
        <dbReference type="EMBL" id="KAJ8116512.1"/>
    </source>
</evidence>
<protein>
    <submittedName>
        <fullName evidence="1">Uncharacterized protein</fullName>
    </submittedName>
</protein>
<name>A0ACC2IMU8_9PLEO</name>
<comment type="caution">
    <text evidence="1">The sequence shown here is derived from an EMBL/GenBank/DDBJ whole genome shotgun (WGS) entry which is preliminary data.</text>
</comment>
<sequence length="1417" mass="155065">MTKSSGSSDDSSHSPTAKPTANHVEQVRTNERVPGHTNYYEKNGLRTYGDGEDHDHEPPMTFKRGMSLVAMAFLWTGSQIPVYLFGGVPPYIYGDIGGTDRWIWFVLANLLSLAAVCPFVGSISDIVGRRYVAMIGACFLIVGMIICSTAHTMNVFIGGMVFSGIGAGINELTALAVTSELAPTSQRGNWRWIGLWCGVWAFIGLLLTAIFYHPPPRVNSLGMSRRQVLSEIDYVGGLLSVSGMLLFMMGMQWGGYQYPWSSAHVLAPLILGAVLIVAFVLWESYGAKHPMFPKRLRQEPRILGLTLVITFISGANFFSILMFWPTQAFNVYGHDPIGVGIRGIPVGFSILAGACIVLWLLSVLRGHNKELLIASSILMTAGCGSLAIGRVDNLYQLWGLLVLGGLGIGGIVVPASIISTIICPDDLIATVAALTLAIRVIGGSVGYCIYYNVFISKFVPAATHYIGGTMVTKLNITSPKVIEEAIVITGASLLPLLEELPGIKGVPGAYEMVVFAGQLAYAEAYKYVYYTAIGPPPHFSLMSSPQLGAMLLLSVGFLSCHVPPHAIRIERLIGQGRTSGFEMRLPVTILSLLFGLVLAEDGSQGWLRYAPLNPDDCESLKVPSTIVALNSSELSPVFTAGQELQRGIKSILAQNVSITTTGCSTSAIVVGTIDAYAATCGDSPDTTDLEDDGFILDTAPNRVLILSRNERGALYGAFEYLSQIARNNITSGPYMSNPQAPIRWTNEWDNMDGTIERGYGGASNFFRDGYVVDNVTRAAEYARLLASVGINGVIVNNVNANATLLSDRNIGGLGRLADAMRPYGVQLGISLNFASPNASLGTFDPLDPRVDAWWTNITNQLYEKVPDMAGYLVKANSEGQPGPLTYNRTLADGANMFARAVKPYGGVVMFRAFVYDHHINYANWTSDRANAQLEFFHPLDGKFDENVVIQIKYGPIDFQVREPASPLFAALQNTSTSIELQVTPEYLGQNCHFVYLAPLWKEILDFDLRAGNKSSKVKDIVSGKHFKRPLGGYAGVPGAGTNTTWLGSHMAMSNLYAYGKLAWDASLDSEDILQDWIRLTFNSDQKVLDTITDISMKSWPAYENYSGNLGVQTLTDILFTHYGPNPASQDNNGWGQWLRAGNVTIGMDRTIENGTGNAGHYPPEIAEVYNNIDKTPDNLLLWFHHVPYTQRLKSGKTVIQHFYDAHYDGAASAQTFAKQWESLKGEIDDERYEHQMFRQTYQAGHSLVWRDSINQYFYNLSGIEDESGRVGNHPYRIEAENMDLDGYKPYVVDPFHTASRFTAIVTTSNTTAGTATTKVPFDSGEYDVAVNYYDLFNGTSTYQLDIGNLTVGMWKGDNENKLGHEQSRYLDGHTATRITFRGVQVQKGDLVHLTGEPGGIEPAPVDYISFLPLGIVD</sequence>
<gene>
    <name evidence="1" type="ORF">OPT61_g2075</name>
</gene>
<keyword evidence="2" id="KW-1185">Reference proteome</keyword>
<evidence type="ECO:0000313" key="2">
    <source>
        <dbReference type="Proteomes" id="UP001153331"/>
    </source>
</evidence>
<organism evidence="1 2">
    <name type="scientific">Boeremia exigua</name>
    <dbReference type="NCBI Taxonomy" id="749465"/>
    <lineage>
        <taxon>Eukaryota</taxon>
        <taxon>Fungi</taxon>
        <taxon>Dikarya</taxon>
        <taxon>Ascomycota</taxon>
        <taxon>Pezizomycotina</taxon>
        <taxon>Dothideomycetes</taxon>
        <taxon>Pleosporomycetidae</taxon>
        <taxon>Pleosporales</taxon>
        <taxon>Pleosporineae</taxon>
        <taxon>Didymellaceae</taxon>
        <taxon>Boeremia</taxon>
    </lineage>
</organism>
<proteinExistence type="predicted"/>